<evidence type="ECO:0000256" key="1">
    <source>
        <dbReference type="SAM" id="SignalP"/>
    </source>
</evidence>
<gene>
    <name evidence="2" type="ORF">E6K71_11130</name>
    <name evidence="3" type="ORF">E6K75_09690</name>
</gene>
<organism evidence="2 4">
    <name type="scientific">Eiseniibacteriota bacterium</name>
    <dbReference type="NCBI Taxonomy" id="2212470"/>
    <lineage>
        <taxon>Bacteria</taxon>
        <taxon>Candidatus Eiseniibacteriota</taxon>
    </lineage>
</organism>
<accession>A0A538S6J0</accession>
<dbReference type="EMBL" id="VBOR01000132">
    <property type="protein sequence ID" value="TMQ47007.1"/>
    <property type="molecule type" value="Genomic_DNA"/>
</dbReference>
<feature type="signal peptide" evidence="1">
    <location>
        <begin position="1"/>
        <end position="28"/>
    </location>
</feature>
<evidence type="ECO:0008006" key="6">
    <source>
        <dbReference type="Google" id="ProtNLM"/>
    </source>
</evidence>
<sequence length="147" mass="15765">MTAVRLRQGCRYALLLAALLGAPSCQWAGDTGAAKASFAVIRQQIDDVSARITSAVQNGEADRIPALDRDMNAALDAARNQSSAMNLLDREHLNINVATAKQCLSGMDRYAQSGDNDLLRAQAAQLAPTVSEIRVLLDRADRIANSK</sequence>
<evidence type="ECO:0000313" key="4">
    <source>
        <dbReference type="Proteomes" id="UP000316292"/>
    </source>
</evidence>
<comment type="caution">
    <text evidence="2">The sequence shown here is derived from an EMBL/GenBank/DDBJ whole genome shotgun (WGS) entry which is preliminary data.</text>
</comment>
<keyword evidence="1" id="KW-0732">Signal</keyword>
<dbReference type="Proteomes" id="UP000316292">
    <property type="component" value="Unassembled WGS sequence"/>
</dbReference>
<dbReference type="EMBL" id="VBOV01000273">
    <property type="protein sequence ID" value="TMQ55203.1"/>
    <property type="molecule type" value="Genomic_DNA"/>
</dbReference>
<feature type="chain" id="PRO_5039810559" description="DUF4142 domain-containing protein" evidence="1">
    <location>
        <begin position="29"/>
        <end position="147"/>
    </location>
</feature>
<evidence type="ECO:0000313" key="2">
    <source>
        <dbReference type="EMBL" id="TMQ47007.1"/>
    </source>
</evidence>
<reference evidence="4 5" key="1">
    <citation type="journal article" date="2019" name="Nat. Microbiol.">
        <title>Mediterranean grassland soil C-N compound turnover is dependent on rainfall and depth, and is mediated by genomically divergent microorganisms.</title>
        <authorList>
            <person name="Diamond S."/>
            <person name="Andeer P.F."/>
            <person name="Li Z."/>
            <person name="Crits-Christoph A."/>
            <person name="Burstein D."/>
            <person name="Anantharaman K."/>
            <person name="Lane K.R."/>
            <person name="Thomas B.C."/>
            <person name="Pan C."/>
            <person name="Northen T.R."/>
            <person name="Banfield J.F."/>
        </authorList>
    </citation>
    <scope>NUCLEOTIDE SEQUENCE [LARGE SCALE GENOMIC DNA]</scope>
    <source>
        <strain evidence="2">WS_1</strain>
        <strain evidence="3">WS_5</strain>
    </source>
</reference>
<protein>
    <recommendedName>
        <fullName evidence="6">DUF4142 domain-containing protein</fullName>
    </recommendedName>
</protein>
<dbReference type="AlphaFoldDB" id="A0A538S6J0"/>
<dbReference type="Proteomes" id="UP000320913">
    <property type="component" value="Unassembled WGS sequence"/>
</dbReference>
<proteinExistence type="predicted"/>
<evidence type="ECO:0000313" key="5">
    <source>
        <dbReference type="Proteomes" id="UP000320913"/>
    </source>
</evidence>
<evidence type="ECO:0000313" key="3">
    <source>
        <dbReference type="EMBL" id="TMQ55203.1"/>
    </source>
</evidence>
<name>A0A538S6J0_UNCEI</name>